<dbReference type="PANTHER" id="PTHR43685:SF5">
    <property type="entry name" value="GLYCOSYLTRANSFERASE EPSE-RELATED"/>
    <property type="match status" value="1"/>
</dbReference>
<dbReference type="InterPro" id="IPR050834">
    <property type="entry name" value="Glycosyltransf_2"/>
</dbReference>
<evidence type="ECO:0000256" key="3">
    <source>
        <dbReference type="ARBA" id="ARBA00022679"/>
    </source>
</evidence>
<dbReference type="AlphaFoldDB" id="A0A848LRU6"/>
<protein>
    <submittedName>
        <fullName evidence="5">Glycosyltransferase</fullName>
    </submittedName>
</protein>
<dbReference type="RefSeq" id="WP_169349609.1">
    <property type="nucleotide sequence ID" value="NZ_JABBJJ010000241.1"/>
</dbReference>
<dbReference type="EMBL" id="JABBJJ010000241">
    <property type="protein sequence ID" value="NMO20389.1"/>
    <property type="molecule type" value="Genomic_DNA"/>
</dbReference>
<comment type="caution">
    <text evidence="5">The sequence shown here is derived from an EMBL/GenBank/DDBJ whole genome shotgun (WGS) entry which is preliminary data.</text>
</comment>
<dbReference type="CDD" id="cd04184">
    <property type="entry name" value="GT2_RfbC_Mx_like"/>
    <property type="match status" value="1"/>
</dbReference>
<keyword evidence="2" id="KW-0328">Glycosyltransferase</keyword>
<dbReference type="InterPro" id="IPR001173">
    <property type="entry name" value="Glyco_trans_2-like"/>
</dbReference>
<dbReference type="PANTHER" id="PTHR43685">
    <property type="entry name" value="GLYCOSYLTRANSFERASE"/>
    <property type="match status" value="1"/>
</dbReference>
<gene>
    <name evidence="5" type="ORF">HG543_36845</name>
</gene>
<feature type="domain" description="Glycosyltransferase 2-like" evidence="4">
    <location>
        <begin position="243"/>
        <end position="399"/>
    </location>
</feature>
<evidence type="ECO:0000259" key="4">
    <source>
        <dbReference type="Pfam" id="PF00535"/>
    </source>
</evidence>
<dbReference type="GO" id="GO:0016740">
    <property type="term" value="F:transferase activity"/>
    <property type="evidence" value="ECO:0007669"/>
    <property type="project" value="UniProtKB-KW"/>
</dbReference>
<evidence type="ECO:0000256" key="1">
    <source>
        <dbReference type="ARBA" id="ARBA00006739"/>
    </source>
</evidence>
<dbReference type="GO" id="GO:0044010">
    <property type="term" value="P:single-species biofilm formation"/>
    <property type="evidence" value="ECO:0007669"/>
    <property type="project" value="TreeGrafter"/>
</dbReference>
<dbReference type="Proteomes" id="UP000518300">
    <property type="component" value="Unassembled WGS sequence"/>
</dbReference>
<sequence length="755" mass="83623">MTERKVGKARRDFTRMAAGQLRQVRRSVVRRRVRFVGVPGRGASRVEGGRFGWEADGPDAVLELVPETGTLPSGWVELSLTLETEDAEAASPVLQVDAGGASAAVSIRLPMAPDGRVRALVRLPDAARALRLGPVTRRTRFRIADARAVELGQAEATLRMAWPLALRLLREPERIGQVARRYMGMLRSEGLRGLDGMLGEKSRGQLSLEHYEDWIRQYETLTDAAREELRGAVAALPYQPLVSVVMPTYNTPAVWLRRALDSVRAQLYPHWELCIADDASPSPEVRQVLEEYAHRDERIRFVVRPENGHISAASNSALELVRGEFVALLDHDDELSVDALARVVEELNAHPDADIVFSDEDKLDTQGHRYDPYFKPEWNLDLFRSQNLISHLGVYRTERLREVGGFRRGFEGSQDYDLALRVVERTTPERIRHIPRVLYHWRAIPGSTALDVGEKDYASTAARRALQEHLDRTASGARIEPGPQAALHRARYPLPSPLPAVTVILQTRGGADASPRQQALRLATDYPTVEWRSAAPAASPSEAANLAAREARGEVLVFLDADLEPQAPGWLAELVSHALRPEVGAVGAKLCHADGTVEHAGLVLGMGPEGLAGYPHRGLARAAPGHVGRAVVIQQFSAVSASCLAVRRAHFEAVGGFDAEHLPDVWRDVDLCLRLRERGLRTVWTPYAELTWRGRHGAGQEEGDSRVRAGAWLQARWGETLRRDPFHSPNHALDWEDLRLAWPPRVRPSGGANVP</sequence>
<dbReference type="SUPFAM" id="SSF53448">
    <property type="entry name" value="Nucleotide-diphospho-sugar transferases"/>
    <property type="match status" value="2"/>
</dbReference>
<dbReference type="Gene3D" id="3.90.550.10">
    <property type="entry name" value="Spore Coat Polysaccharide Biosynthesis Protein SpsA, Chain A"/>
    <property type="match status" value="2"/>
</dbReference>
<evidence type="ECO:0000256" key="2">
    <source>
        <dbReference type="ARBA" id="ARBA00022676"/>
    </source>
</evidence>
<comment type="similarity">
    <text evidence="1">Belongs to the glycosyltransferase 2 family.</text>
</comment>
<keyword evidence="6" id="KW-1185">Reference proteome</keyword>
<dbReference type="Pfam" id="PF00535">
    <property type="entry name" value="Glycos_transf_2"/>
    <property type="match status" value="2"/>
</dbReference>
<dbReference type="InterPro" id="IPR029044">
    <property type="entry name" value="Nucleotide-diphossugar_trans"/>
</dbReference>
<evidence type="ECO:0000313" key="5">
    <source>
        <dbReference type="EMBL" id="NMO20389.1"/>
    </source>
</evidence>
<accession>A0A848LRU6</accession>
<feature type="domain" description="Glycosyltransferase 2-like" evidence="4">
    <location>
        <begin position="541"/>
        <end position="589"/>
    </location>
</feature>
<keyword evidence="3 5" id="KW-0808">Transferase</keyword>
<proteinExistence type="inferred from homology"/>
<name>A0A848LRU6_9BACT</name>
<organism evidence="5 6">
    <name type="scientific">Pyxidicoccus fallax</name>
    <dbReference type="NCBI Taxonomy" id="394095"/>
    <lineage>
        <taxon>Bacteria</taxon>
        <taxon>Pseudomonadati</taxon>
        <taxon>Myxococcota</taxon>
        <taxon>Myxococcia</taxon>
        <taxon>Myxococcales</taxon>
        <taxon>Cystobacterineae</taxon>
        <taxon>Myxococcaceae</taxon>
        <taxon>Pyxidicoccus</taxon>
    </lineage>
</organism>
<reference evidence="5 6" key="1">
    <citation type="submission" date="2020-04" db="EMBL/GenBank/DDBJ databases">
        <title>Draft genome of Pyxidicoccus fallax type strain.</title>
        <authorList>
            <person name="Whitworth D.E."/>
        </authorList>
    </citation>
    <scope>NUCLEOTIDE SEQUENCE [LARGE SCALE GENOMIC DNA]</scope>
    <source>
        <strain evidence="5 6">DSM 14698</strain>
    </source>
</reference>
<evidence type="ECO:0000313" key="6">
    <source>
        <dbReference type="Proteomes" id="UP000518300"/>
    </source>
</evidence>